<dbReference type="RefSeq" id="WP_256507101.1">
    <property type="nucleotide sequence ID" value="NZ_CP101740.1"/>
</dbReference>
<proteinExistence type="predicted"/>
<evidence type="ECO:0000313" key="2">
    <source>
        <dbReference type="Proteomes" id="UP001058533"/>
    </source>
</evidence>
<protein>
    <submittedName>
        <fullName evidence="1">Uncharacterized protein</fullName>
    </submittedName>
</protein>
<dbReference type="Proteomes" id="UP001058533">
    <property type="component" value="Chromosome"/>
</dbReference>
<evidence type="ECO:0000313" key="1">
    <source>
        <dbReference type="EMBL" id="UUL83258.1"/>
    </source>
</evidence>
<organism evidence="1 2">
    <name type="scientific">Sphingomonas qomolangmaensis</name>
    <dbReference type="NCBI Taxonomy" id="2918765"/>
    <lineage>
        <taxon>Bacteria</taxon>
        <taxon>Pseudomonadati</taxon>
        <taxon>Pseudomonadota</taxon>
        <taxon>Alphaproteobacteria</taxon>
        <taxon>Sphingomonadales</taxon>
        <taxon>Sphingomonadaceae</taxon>
        <taxon>Sphingomonas</taxon>
    </lineage>
</organism>
<keyword evidence="2" id="KW-1185">Reference proteome</keyword>
<dbReference type="EMBL" id="CP101740">
    <property type="protein sequence ID" value="UUL83258.1"/>
    <property type="molecule type" value="Genomic_DNA"/>
</dbReference>
<reference evidence="1" key="1">
    <citation type="submission" date="2022-07" db="EMBL/GenBank/DDBJ databases">
        <title>Sphingomonas sp. nov., a novel bacterium isolated from the north slope of the Mount Everest.</title>
        <authorList>
            <person name="Cui X."/>
            <person name="Liu Y."/>
        </authorList>
    </citation>
    <scope>NUCLEOTIDE SEQUENCE</scope>
    <source>
        <strain evidence="1">S5-59</strain>
    </source>
</reference>
<name>A0ABY5LB58_9SPHN</name>
<gene>
    <name evidence="1" type="ORF">NMP03_03230</name>
</gene>
<sequence>MDDINRDAFLPVVPGAAEPDAHGQAALLLVESMLHALVEARVFTLGAALEVVETTCEVKMEVAELAGESKARMQESLDLLNAIYVSLAADAQ</sequence>
<accession>A0ABY5LB58</accession>